<dbReference type="InterPro" id="IPR051407">
    <property type="entry name" value="Bact_OM_lipoprot/Surf_antigen"/>
</dbReference>
<evidence type="ECO:0000313" key="5">
    <source>
        <dbReference type="EMBL" id="SEQ27266.1"/>
    </source>
</evidence>
<dbReference type="PANTHER" id="PTHR35603">
    <property type="match status" value="1"/>
</dbReference>
<feature type="domain" description="Glycine zipper 2TM" evidence="4">
    <location>
        <begin position="77"/>
        <end position="115"/>
    </location>
</feature>
<dbReference type="RefSeq" id="WP_175483443.1">
    <property type="nucleotide sequence ID" value="NZ_AP025284.1"/>
</dbReference>
<dbReference type="GO" id="GO:0019867">
    <property type="term" value="C:outer membrane"/>
    <property type="evidence" value="ECO:0007669"/>
    <property type="project" value="InterPro"/>
</dbReference>
<protein>
    <submittedName>
        <fullName evidence="5">Uncharacterized conserved protein YcfJ, contains glycine zipper 2TM domain</fullName>
    </submittedName>
</protein>
<proteinExistence type="predicted"/>
<dbReference type="Pfam" id="PF05433">
    <property type="entry name" value="Rick_17kDa_Anti"/>
    <property type="match status" value="1"/>
</dbReference>
<dbReference type="STRING" id="355243.SAMN03080615_00996"/>
<evidence type="ECO:0000259" key="4">
    <source>
        <dbReference type="Pfam" id="PF05433"/>
    </source>
</evidence>
<dbReference type="EMBL" id="FOGB01000002">
    <property type="protein sequence ID" value="SEQ27266.1"/>
    <property type="molecule type" value="Genomic_DNA"/>
</dbReference>
<dbReference type="NCBIfam" id="NF008437">
    <property type="entry name" value="PRK11280.1"/>
    <property type="match status" value="1"/>
</dbReference>
<evidence type="ECO:0000256" key="3">
    <source>
        <dbReference type="SAM" id="SignalP"/>
    </source>
</evidence>
<comment type="subcellular location">
    <subcellularLocation>
        <location evidence="1">Membrane</location>
    </subcellularLocation>
</comment>
<dbReference type="Proteomes" id="UP000198749">
    <property type="component" value="Unassembled WGS sequence"/>
</dbReference>
<evidence type="ECO:0000313" key="6">
    <source>
        <dbReference type="Proteomes" id="UP000198749"/>
    </source>
</evidence>
<feature type="signal peptide" evidence="3">
    <location>
        <begin position="1"/>
        <end position="21"/>
    </location>
</feature>
<keyword evidence="2" id="KW-0472">Membrane</keyword>
<dbReference type="PANTHER" id="PTHR35603:SF2">
    <property type="entry name" value="OUTER MEMBRANE LIPOPROTEIN"/>
    <property type="match status" value="1"/>
</dbReference>
<evidence type="ECO:0000256" key="2">
    <source>
        <dbReference type="ARBA" id="ARBA00023136"/>
    </source>
</evidence>
<accession>A0A1H9END1</accession>
<dbReference type="AlphaFoldDB" id="A0A1H9END1"/>
<evidence type="ECO:0000256" key="1">
    <source>
        <dbReference type="ARBA" id="ARBA00004370"/>
    </source>
</evidence>
<organism evidence="5 6">
    <name type="scientific">Amphritea atlantica</name>
    <dbReference type="NCBI Taxonomy" id="355243"/>
    <lineage>
        <taxon>Bacteria</taxon>
        <taxon>Pseudomonadati</taxon>
        <taxon>Pseudomonadota</taxon>
        <taxon>Gammaproteobacteria</taxon>
        <taxon>Oceanospirillales</taxon>
        <taxon>Oceanospirillaceae</taxon>
        <taxon>Amphritea</taxon>
    </lineage>
</organism>
<keyword evidence="3" id="KW-0732">Signal</keyword>
<gene>
    <name evidence="5" type="ORF">SAMN03080615_00996</name>
</gene>
<reference evidence="6" key="1">
    <citation type="submission" date="2016-10" db="EMBL/GenBank/DDBJ databases">
        <authorList>
            <person name="Varghese N."/>
            <person name="Submissions S."/>
        </authorList>
    </citation>
    <scope>NUCLEOTIDE SEQUENCE [LARGE SCALE GENOMIC DNA]</scope>
    <source>
        <strain evidence="6">DSM 18887</strain>
    </source>
</reference>
<keyword evidence="6" id="KW-1185">Reference proteome</keyword>
<sequence length="182" mass="20522">MKKIIAGSLILLGLTSGMAQADPRFKEKRHHQEFARVTHVEPIVVQTERRIPRRECWEEDVRYETPAHHRKSYTGPILGGIIGGAIGNELGAGQDNKKVGAVVGAVLGASIGNDISRNSHHRGNNVEYRTETRCNVQHDIEYYERVTGYKVTYRYNGQTYQTRMDHDPGDRIRVRVSVSPVS</sequence>
<name>A0A1H9END1_9GAMM</name>
<dbReference type="InterPro" id="IPR008816">
    <property type="entry name" value="Gly_zipper_2TM_dom"/>
</dbReference>
<feature type="chain" id="PRO_5011663400" evidence="3">
    <location>
        <begin position="22"/>
        <end position="182"/>
    </location>
</feature>